<keyword evidence="1" id="KW-0472">Membrane</keyword>
<reference evidence="2 3" key="1">
    <citation type="journal article" date="2019" name="bioRxiv">
        <title>Bacteria contribute to plant secondary compound degradation in a generalist herbivore system.</title>
        <authorList>
            <person name="Francoeur C.B."/>
            <person name="Khadempour L."/>
            <person name="Moreira-Soto R.D."/>
            <person name="Gotting K."/>
            <person name="Book A.J."/>
            <person name="Pinto-Tomas A.A."/>
            <person name="Keefover-Ring K."/>
            <person name="Currie C.R."/>
        </authorList>
    </citation>
    <scope>NUCLEOTIDE SEQUENCE [LARGE SCALE GENOMIC DNA]</scope>
    <source>
        <strain evidence="2">Al-1710</strain>
    </source>
</reference>
<keyword evidence="3" id="KW-1185">Reference proteome</keyword>
<feature type="transmembrane region" description="Helical" evidence="1">
    <location>
        <begin position="28"/>
        <end position="45"/>
    </location>
</feature>
<accession>A0ABX0RLU4</accession>
<protein>
    <submittedName>
        <fullName evidence="2">Uncharacterized protein</fullName>
    </submittedName>
</protein>
<proteinExistence type="predicted"/>
<name>A0ABX0RLU4_9GAMM</name>
<sequence>MNKVMAWLSGLLFLAALGYAFYFSERTAVSFAFLFAAFACTELFIDWSGIKDGGLKKIGLTICKAIPVIAAIVLAFNPNL</sequence>
<keyword evidence="1" id="KW-0812">Transmembrane</keyword>
<evidence type="ECO:0000313" key="3">
    <source>
        <dbReference type="Proteomes" id="UP001515780"/>
    </source>
</evidence>
<dbReference type="EMBL" id="VWXC01000001">
    <property type="protein sequence ID" value="NIG17448.1"/>
    <property type="molecule type" value="Genomic_DNA"/>
</dbReference>
<comment type="caution">
    <text evidence="2">The sequence shown here is derived from an EMBL/GenBank/DDBJ whole genome shotgun (WGS) entry which is preliminary data.</text>
</comment>
<evidence type="ECO:0000256" key="1">
    <source>
        <dbReference type="SAM" id="Phobius"/>
    </source>
</evidence>
<feature type="transmembrane region" description="Helical" evidence="1">
    <location>
        <begin position="57"/>
        <end position="76"/>
    </location>
</feature>
<organism evidence="2 3">
    <name type="scientific">Candidatus Pantoea communis</name>
    <dbReference type="NCBI Taxonomy" id="2608354"/>
    <lineage>
        <taxon>Bacteria</taxon>
        <taxon>Pseudomonadati</taxon>
        <taxon>Pseudomonadota</taxon>
        <taxon>Gammaproteobacteria</taxon>
        <taxon>Enterobacterales</taxon>
        <taxon>Erwiniaceae</taxon>
        <taxon>Pantoea</taxon>
    </lineage>
</organism>
<dbReference type="RefSeq" id="WP_166931443.1">
    <property type="nucleotide sequence ID" value="NZ_VWXC01000001.1"/>
</dbReference>
<keyword evidence="1" id="KW-1133">Transmembrane helix</keyword>
<evidence type="ECO:0000313" key="2">
    <source>
        <dbReference type="EMBL" id="NIG17448.1"/>
    </source>
</evidence>
<dbReference type="Proteomes" id="UP001515780">
    <property type="component" value="Unassembled WGS sequence"/>
</dbReference>
<gene>
    <name evidence="2" type="ORF">F3J37_01980</name>
</gene>